<dbReference type="OrthoDB" id="5800221at2759"/>
<protein>
    <submittedName>
        <fullName evidence="2">Uncharacterized protein</fullName>
    </submittedName>
</protein>
<keyword evidence="1" id="KW-0472">Membrane</keyword>
<gene>
    <name evidence="2" type="ORF">Tcan_02917</name>
</gene>
<keyword evidence="1" id="KW-0812">Transmembrane</keyword>
<evidence type="ECO:0000313" key="2">
    <source>
        <dbReference type="EMBL" id="KHN75775.1"/>
    </source>
</evidence>
<sequence length="170" mass="19210">MCLQREGRIISCLYVVIVVESATIGLVLNETFEALSEYIPSSPERRDAAGVLLLTFIVIAMTGHILTIPWLCYATHNHSPSAFIPYMAWRMLLSCLTLGVVIWQSVIDSTKSSEFIVSFQKRMLPLAIVQVIVGVMFFGITLHAHAHFIKRRMLEEMNNQNADNCTPVYY</sequence>
<dbReference type="EMBL" id="JPKZ01002625">
    <property type="protein sequence ID" value="KHN75775.1"/>
    <property type="molecule type" value="Genomic_DNA"/>
</dbReference>
<accession>A0A0B2V449</accession>
<organism evidence="2 3">
    <name type="scientific">Toxocara canis</name>
    <name type="common">Canine roundworm</name>
    <dbReference type="NCBI Taxonomy" id="6265"/>
    <lineage>
        <taxon>Eukaryota</taxon>
        <taxon>Metazoa</taxon>
        <taxon>Ecdysozoa</taxon>
        <taxon>Nematoda</taxon>
        <taxon>Chromadorea</taxon>
        <taxon>Rhabditida</taxon>
        <taxon>Spirurina</taxon>
        <taxon>Ascaridomorpha</taxon>
        <taxon>Ascaridoidea</taxon>
        <taxon>Toxocaridae</taxon>
        <taxon>Toxocara</taxon>
    </lineage>
</organism>
<feature type="transmembrane region" description="Helical" evidence="1">
    <location>
        <begin position="48"/>
        <end position="71"/>
    </location>
</feature>
<proteinExistence type="predicted"/>
<keyword evidence="1" id="KW-1133">Transmembrane helix</keyword>
<dbReference type="OMA" id="VIWQVIT"/>
<feature type="transmembrane region" description="Helical" evidence="1">
    <location>
        <begin position="12"/>
        <end position="28"/>
    </location>
</feature>
<evidence type="ECO:0000256" key="1">
    <source>
        <dbReference type="SAM" id="Phobius"/>
    </source>
</evidence>
<feature type="transmembrane region" description="Helical" evidence="1">
    <location>
        <begin position="83"/>
        <end position="103"/>
    </location>
</feature>
<dbReference type="Proteomes" id="UP000031036">
    <property type="component" value="Unassembled WGS sequence"/>
</dbReference>
<feature type="transmembrane region" description="Helical" evidence="1">
    <location>
        <begin position="123"/>
        <end position="144"/>
    </location>
</feature>
<reference evidence="2 3" key="1">
    <citation type="submission" date="2014-11" db="EMBL/GenBank/DDBJ databases">
        <title>Genetic blueprint of the zoonotic pathogen Toxocara canis.</title>
        <authorList>
            <person name="Zhu X.-Q."/>
            <person name="Korhonen P.K."/>
            <person name="Cai H."/>
            <person name="Young N.D."/>
            <person name="Nejsum P."/>
            <person name="von Samson-Himmelstjerna G."/>
            <person name="Boag P.R."/>
            <person name="Tan P."/>
            <person name="Li Q."/>
            <person name="Min J."/>
            <person name="Yang Y."/>
            <person name="Wang X."/>
            <person name="Fang X."/>
            <person name="Hall R.S."/>
            <person name="Hofmann A."/>
            <person name="Sternberg P.W."/>
            <person name="Jex A.R."/>
            <person name="Gasser R.B."/>
        </authorList>
    </citation>
    <scope>NUCLEOTIDE SEQUENCE [LARGE SCALE GENOMIC DNA]</scope>
    <source>
        <strain evidence="2">PN_DK_2014</strain>
    </source>
</reference>
<dbReference type="AlphaFoldDB" id="A0A0B2V449"/>
<keyword evidence="3" id="KW-1185">Reference proteome</keyword>
<name>A0A0B2V449_TOXCA</name>
<evidence type="ECO:0000313" key="3">
    <source>
        <dbReference type="Proteomes" id="UP000031036"/>
    </source>
</evidence>
<comment type="caution">
    <text evidence="2">The sequence shown here is derived from an EMBL/GenBank/DDBJ whole genome shotgun (WGS) entry which is preliminary data.</text>
</comment>